<comment type="caution">
    <text evidence="2">The sequence shown here is derived from an EMBL/GenBank/DDBJ whole genome shotgun (WGS) entry which is preliminary data.</text>
</comment>
<dbReference type="Pfam" id="PF04480">
    <property type="entry name" value="DUF559"/>
    <property type="match status" value="1"/>
</dbReference>
<dbReference type="Proteomes" id="UP000298358">
    <property type="component" value="Unassembled WGS sequence"/>
</dbReference>
<gene>
    <name evidence="2" type="ORF">E4U02_05240</name>
</gene>
<name>A0A4Y9FXU5_9MICO</name>
<keyword evidence="3" id="KW-1185">Reference proteome</keyword>
<feature type="domain" description="DUF559" evidence="1">
    <location>
        <begin position="209"/>
        <end position="303"/>
    </location>
</feature>
<organism evidence="2 3">
    <name type="scientific">Microbacterium paludicola</name>
    <dbReference type="NCBI Taxonomy" id="300019"/>
    <lineage>
        <taxon>Bacteria</taxon>
        <taxon>Bacillati</taxon>
        <taxon>Actinomycetota</taxon>
        <taxon>Actinomycetes</taxon>
        <taxon>Micrococcales</taxon>
        <taxon>Microbacteriaceae</taxon>
        <taxon>Microbacterium</taxon>
    </lineage>
</organism>
<accession>A0A4Y9FXU5</accession>
<evidence type="ECO:0000313" key="2">
    <source>
        <dbReference type="EMBL" id="TFU33454.1"/>
    </source>
</evidence>
<proteinExistence type="predicted"/>
<reference evidence="2 3" key="1">
    <citation type="submission" date="2019-03" db="EMBL/GenBank/DDBJ databases">
        <title>Diversity of the mouse oral microbiome.</title>
        <authorList>
            <person name="Joseph S."/>
            <person name="Aduse-Opoku J."/>
            <person name="Curtis M."/>
            <person name="Wade W."/>
            <person name="Hashim A."/>
        </authorList>
    </citation>
    <scope>NUCLEOTIDE SEQUENCE [LARGE SCALE GENOMIC DNA]</scope>
    <source>
        <strain evidence="2 3">P1012</strain>
    </source>
</reference>
<dbReference type="InterPro" id="IPR007569">
    <property type="entry name" value="DUF559"/>
</dbReference>
<dbReference type="Gene3D" id="3.40.960.10">
    <property type="entry name" value="VSR Endonuclease"/>
    <property type="match status" value="1"/>
</dbReference>
<dbReference type="OrthoDB" id="2594539at2"/>
<dbReference type="AlphaFoldDB" id="A0A4Y9FXU5"/>
<evidence type="ECO:0000259" key="1">
    <source>
        <dbReference type="Pfam" id="PF04480"/>
    </source>
</evidence>
<dbReference type="EMBL" id="SPQB01000008">
    <property type="protein sequence ID" value="TFU33454.1"/>
    <property type="molecule type" value="Genomic_DNA"/>
</dbReference>
<evidence type="ECO:0000313" key="3">
    <source>
        <dbReference type="Proteomes" id="UP000298358"/>
    </source>
</evidence>
<protein>
    <submittedName>
        <fullName evidence="2">DUF559 domain-containing protein</fullName>
    </submittedName>
</protein>
<sequence>MRDSHDPGLSSTAEVSRNLAPLSALRRPAAADGPNAGGMKVIEAGVWRTADLYAAGMTKRDIVAACSANGLIRIRRGLYRKRSADSEVVRAAEHGGALACASALRHHGVWVLDDEQKTHVWLGEHGSRHAHTACDCVSHWDDSGAAFGVVSLVDALVQAADCLGQEAFLAAYESAWQQGKLTAADRRRVRQRLSARHRWLVDFARPDAESGLESIVRLRLARRGIRVECQVRIDGVGRVDFVLDGWLIVEIDGKENHDGPSERHKDLRRDALAAARGFGRLRFDYALVRYEWPIVEAAILAELSPARAQGRRG</sequence>